<dbReference type="InterPro" id="IPR007498">
    <property type="entry name" value="PqiA-like"/>
</dbReference>
<gene>
    <name evidence="2" type="ORF">ORQ98_04345</name>
</gene>
<feature type="transmembrane region" description="Helical" evidence="1">
    <location>
        <begin position="90"/>
        <end position="117"/>
    </location>
</feature>
<keyword evidence="1" id="KW-1133">Transmembrane helix</keyword>
<evidence type="ECO:0000256" key="1">
    <source>
        <dbReference type="SAM" id="Phobius"/>
    </source>
</evidence>
<keyword evidence="1" id="KW-0472">Membrane</keyword>
<comment type="caution">
    <text evidence="2">The sequence shown here is derived from an EMBL/GenBank/DDBJ whole genome shotgun (WGS) entry which is preliminary data.</text>
</comment>
<keyword evidence="3" id="KW-1185">Reference proteome</keyword>
<evidence type="ECO:0000313" key="3">
    <source>
        <dbReference type="Proteomes" id="UP001528823"/>
    </source>
</evidence>
<dbReference type="Pfam" id="PF04403">
    <property type="entry name" value="PqiA"/>
    <property type="match status" value="1"/>
</dbReference>
<dbReference type="EMBL" id="JAPMOU010000003">
    <property type="protein sequence ID" value="MDE1461189.1"/>
    <property type="molecule type" value="Genomic_DNA"/>
</dbReference>
<feature type="transmembrane region" description="Helical" evidence="1">
    <location>
        <begin position="46"/>
        <end position="70"/>
    </location>
</feature>
<feature type="transmembrane region" description="Helical" evidence="1">
    <location>
        <begin position="138"/>
        <end position="159"/>
    </location>
</feature>
<reference evidence="2 3" key="1">
    <citation type="submission" date="2022-11" db="EMBL/GenBank/DDBJ databases">
        <title>Spartinivicinus poritis sp. nov., isolated from scleractinian coral Porites lutea.</title>
        <authorList>
            <person name="Zhang G."/>
            <person name="Cai L."/>
            <person name="Wei Q."/>
        </authorList>
    </citation>
    <scope>NUCLEOTIDE SEQUENCE [LARGE SCALE GENOMIC DNA]</scope>
    <source>
        <strain evidence="2 3">A2-2</strain>
    </source>
</reference>
<dbReference type="Proteomes" id="UP001528823">
    <property type="component" value="Unassembled WGS sequence"/>
</dbReference>
<keyword evidence="1" id="KW-0812">Transmembrane</keyword>
<accession>A0ABT5U7Q9</accession>
<proteinExistence type="predicted"/>
<evidence type="ECO:0000313" key="2">
    <source>
        <dbReference type="EMBL" id="MDE1461189.1"/>
    </source>
</evidence>
<protein>
    <submittedName>
        <fullName evidence="2">Paraquat-inducible protein A</fullName>
    </submittedName>
</protein>
<organism evidence="2 3">
    <name type="scientific">Spartinivicinus poritis</name>
    <dbReference type="NCBI Taxonomy" id="2994640"/>
    <lineage>
        <taxon>Bacteria</taxon>
        <taxon>Pseudomonadati</taxon>
        <taxon>Pseudomonadota</taxon>
        <taxon>Gammaproteobacteria</taxon>
        <taxon>Oceanospirillales</taxon>
        <taxon>Zooshikellaceae</taxon>
        <taxon>Spartinivicinus</taxon>
    </lineage>
</organism>
<feature type="transmembrane region" description="Helical" evidence="1">
    <location>
        <begin position="165"/>
        <end position="187"/>
    </location>
</feature>
<name>A0ABT5U7Q9_9GAMM</name>
<dbReference type="RefSeq" id="WP_274687555.1">
    <property type="nucleotide sequence ID" value="NZ_JAPMOU010000003.1"/>
</dbReference>
<sequence>MDTLTACHECDLLVPIKPLPKGCKARCPRCGYTLYENTPHTVEKTLALCLSAIILFIPAITLPLLSMRMLGQSQHDTVIAGIYVLFTHDLWWTALLIGFCSIIAPFVKLLLLTYVLIGITRKRTWHLHIQAFRGYQKLDTWSMLEVYMLGVLVSMIKLLELAELHFGLGLACFIGLLLTVIFIRVILNKHQVWSLLEQYRVN</sequence>